<dbReference type="AlphaFoldDB" id="A0A4Z2FNS0"/>
<name>A0A4Z2FNS0_9TELE</name>
<protein>
    <submittedName>
        <fullName evidence="2">Uncharacterized protein</fullName>
    </submittedName>
</protein>
<gene>
    <name evidence="2" type="ORF">EYF80_047426</name>
</gene>
<accession>A0A4Z2FNS0</accession>
<proteinExistence type="predicted"/>
<comment type="caution">
    <text evidence="2">The sequence shown here is derived from an EMBL/GenBank/DDBJ whole genome shotgun (WGS) entry which is preliminary data.</text>
</comment>
<dbReference type="Proteomes" id="UP000314294">
    <property type="component" value="Unassembled WGS sequence"/>
</dbReference>
<organism evidence="2 3">
    <name type="scientific">Liparis tanakae</name>
    <name type="common">Tanaka's snailfish</name>
    <dbReference type="NCBI Taxonomy" id="230148"/>
    <lineage>
        <taxon>Eukaryota</taxon>
        <taxon>Metazoa</taxon>
        <taxon>Chordata</taxon>
        <taxon>Craniata</taxon>
        <taxon>Vertebrata</taxon>
        <taxon>Euteleostomi</taxon>
        <taxon>Actinopterygii</taxon>
        <taxon>Neopterygii</taxon>
        <taxon>Teleostei</taxon>
        <taxon>Neoteleostei</taxon>
        <taxon>Acanthomorphata</taxon>
        <taxon>Eupercaria</taxon>
        <taxon>Perciformes</taxon>
        <taxon>Cottioidei</taxon>
        <taxon>Cottales</taxon>
        <taxon>Liparidae</taxon>
        <taxon>Liparis</taxon>
    </lineage>
</organism>
<evidence type="ECO:0000313" key="3">
    <source>
        <dbReference type="Proteomes" id="UP000314294"/>
    </source>
</evidence>
<feature type="region of interest" description="Disordered" evidence="1">
    <location>
        <begin position="1"/>
        <end position="77"/>
    </location>
</feature>
<keyword evidence="3" id="KW-1185">Reference proteome</keyword>
<feature type="compositionally biased region" description="Polar residues" evidence="1">
    <location>
        <begin position="1"/>
        <end position="25"/>
    </location>
</feature>
<sequence>MDTKSSMYTQDQIRPSDNGPRTLQVPTEPRTRSVGEHNAGMDHPPPRKIKLPIRDKHMSRGPVMGKGDFDPTVERGREKKKHCYGKLQARLPIHCATKRHRLYTSSEMRVCMSSRPAAAY</sequence>
<dbReference type="EMBL" id="SRLO01001038">
    <property type="protein sequence ID" value="TNN42413.1"/>
    <property type="molecule type" value="Genomic_DNA"/>
</dbReference>
<evidence type="ECO:0000313" key="2">
    <source>
        <dbReference type="EMBL" id="TNN42413.1"/>
    </source>
</evidence>
<feature type="compositionally biased region" description="Basic and acidic residues" evidence="1">
    <location>
        <begin position="67"/>
        <end position="77"/>
    </location>
</feature>
<reference evidence="2 3" key="1">
    <citation type="submission" date="2019-03" db="EMBL/GenBank/DDBJ databases">
        <title>First draft genome of Liparis tanakae, snailfish: a comprehensive survey of snailfish specific genes.</title>
        <authorList>
            <person name="Kim W."/>
            <person name="Song I."/>
            <person name="Jeong J.-H."/>
            <person name="Kim D."/>
            <person name="Kim S."/>
            <person name="Ryu S."/>
            <person name="Song J.Y."/>
            <person name="Lee S.K."/>
        </authorList>
    </citation>
    <scope>NUCLEOTIDE SEQUENCE [LARGE SCALE GENOMIC DNA]</scope>
    <source>
        <tissue evidence="2">Muscle</tissue>
    </source>
</reference>
<evidence type="ECO:0000256" key="1">
    <source>
        <dbReference type="SAM" id="MobiDB-lite"/>
    </source>
</evidence>